<dbReference type="InterPro" id="IPR008271">
    <property type="entry name" value="Ser/Thr_kinase_AS"/>
</dbReference>
<evidence type="ECO:0000313" key="12">
    <source>
        <dbReference type="Proteomes" id="UP000749559"/>
    </source>
</evidence>
<dbReference type="FunFam" id="3.30.200.20:FF:000034">
    <property type="entry name" value="Kinase suppressor of Ras 1"/>
    <property type="match status" value="1"/>
</dbReference>
<dbReference type="PANTHER" id="PTHR44329">
    <property type="entry name" value="SERINE/THREONINE-PROTEIN KINASE TNNI3K-RELATED"/>
    <property type="match status" value="1"/>
</dbReference>
<dbReference type="Pfam" id="PF20406">
    <property type="entry name" value="SAM_KSR1_N"/>
    <property type="match status" value="1"/>
</dbReference>
<evidence type="ECO:0000256" key="4">
    <source>
        <dbReference type="ARBA" id="ARBA00022741"/>
    </source>
</evidence>
<feature type="compositionally biased region" description="Polar residues" evidence="10">
    <location>
        <begin position="319"/>
        <end position="337"/>
    </location>
</feature>
<comment type="catalytic activity">
    <reaction evidence="8">
        <text>L-threonyl-[protein] + ATP = O-phospho-L-threonyl-[protein] + ADP + H(+)</text>
        <dbReference type="Rhea" id="RHEA:46608"/>
        <dbReference type="Rhea" id="RHEA-COMP:11060"/>
        <dbReference type="Rhea" id="RHEA-COMP:11605"/>
        <dbReference type="ChEBI" id="CHEBI:15378"/>
        <dbReference type="ChEBI" id="CHEBI:30013"/>
        <dbReference type="ChEBI" id="CHEBI:30616"/>
        <dbReference type="ChEBI" id="CHEBI:61977"/>
        <dbReference type="ChEBI" id="CHEBI:456216"/>
        <dbReference type="EC" id="2.7.11.1"/>
    </reaction>
</comment>
<dbReference type="InterPro" id="IPR046861">
    <property type="entry name" value="SAM_KSR1_N"/>
</dbReference>
<dbReference type="PANTHER" id="PTHR44329:SF253">
    <property type="entry name" value="KINASE SUPPRESSOR OF RAS 2"/>
    <property type="match status" value="1"/>
</dbReference>
<dbReference type="SMART" id="SM00220">
    <property type="entry name" value="S_TKc"/>
    <property type="match status" value="1"/>
</dbReference>
<dbReference type="PROSITE" id="PS00107">
    <property type="entry name" value="PROTEIN_KINASE_ATP"/>
    <property type="match status" value="1"/>
</dbReference>
<reference evidence="11" key="1">
    <citation type="submission" date="2022-03" db="EMBL/GenBank/DDBJ databases">
        <authorList>
            <person name="Martin C."/>
        </authorList>
    </citation>
    <scope>NUCLEOTIDE SEQUENCE</scope>
</reference>
<evidence type="ECO:0000256" key="1">
    <source>
        <dbReference type="ARBA" id="ARBA00022527"/>
    </source>
</evidence>
<proteinExistence type="predicted"/>
<dbReference type="CDD" id="cd20812">
    <property type="entry name" value="C1_KSR"/>
    <property type="match status" value="1"/>
</dbReference>
<evidence type="ECO:0000256" key="8">
    <source>
        <dbReference type="ARBA" id="ARBA00047899"/>
    </source>
</evidence>
<dbReference type="Gene3D" id="6.10.140.1120">
    <property type="match status" value="1"/>
</dbReference>
<dbReference type="InterPro" id="IPR017441">
    <property type="entry name" value="Protein_kinase_ATP_BS"/>
</dbReference>
<dbReference type="InterPro" id="IPR046349">
    <property type="entry name" value="C1-like_sf"/>
</dbReference>
<dbReference type="GO" id="GO:0046872">
    <property type="term" value="F:metal ion binding"/>
    <property type="evidence" value="ECO:0007669"/>
    <property type="project" value="UniProtKB-KW"/>
</dbReference>
<keyword evidence="2" id="KW-0808">Transferase</keyword>
<keyword evidence="6" id="KW-0862">Zinc</keyword>
<dbReference type="AlphaFoldDB" id="A0A8J1TK64"/>
<dbReference type="PROSITE" id="PS50081">
    <property type="entry name" value="ZF_DAG_PE_2"/>
    <property type="match status" value="1"/>
</dbReference>
<feature type="compositionally biased region" description="Polar residues" evidence="10">
    <location>
        <begin position="298"/>
        <end position="309"/>
    </location>
</feature>
<dbReference type="InterPro" id="IPR046933">
    <property type="entry name" value="SAM_KSR1_N_sf"/>
</dbReference>
<dbReference type="FunFam" id="1.10.510.10:FF:000107">
    <property type="entry name" value="kinase suppressor of Ras 1"/>
    <property type="match status" value="1"/>
</dbReference>
<dbReference type="InterPro" id="IPR051681">
    <property type="entry name" value="Ser/Thr_Kinases-Pseudokinases"/>
</dbReference>
<dbReference type="SMART" id="SM00109">
    <property type="entry name" value="C1"/>
    <property type="match status" value="1"/>
</dbReference>
<protein>
    <submittedName>
        <fullName evidence="11">Uncharacterized protein</fullName>
    </submittedName>
</protein>
<organism evidence="11 12">
    <name type="scientific">Owenia fusiformis</name>
    <name type="common">Polychaete worm</name>
    <dbReference type="NCBI Taxonomy" id="6347"/>
    <lineage>
        <taxon>Eukaryota</taxon>
        <taxon>Metazoa</taxon>
        <taxon>Spiralia</taxon>
        <taxon>Lophotrochozoa</taxon>
        <taxon>Annelida</taxon>
        <taxon>Polychaeta</taxon>
        <taxon>Sedentaria</taxon>
        <taxon>Canalipalpata</taxon>
        <taxon>Sabellida</taxon>
        <taxon>Oweniida</taxon>
        <taxon>Oweniidae</taxon>
        <taxon>Owenia</taxon>
    </lineage>
</organism>
<dbReference type="Pfam" id="PF07714">
    <property type="entry name" value="PK_Tyr_Ser-Thr"/>
    <property type="match status" value="1"/>
</dbReference>
<feature type="compositionally biased region" description="Pro residues" evidence="10">
    <location>
        <begin position="214"/>
        <end position="227"/>
    </location>
</feature>
<dbReference type="InterPro" id="IPR000719">
    <property type="entry name" value="Prot_kinase_dom"/>
</dbReference>
<dbReference type="PROSITE" id="PS00108">
    <property type="entry name" value="PROTEIN_KINASE_ST"/>
    <property type="match status" value="1"/>
</dbReference>
<dbReference type="InterPro" id="IPR013761">
    <property type="entry name" value="SAM/pointed_sf"/>
</dbReference>
<sequence length="892" mass="99865">MSFKSDEDATTKAVKECKIAQMMIDLNAKHLEGLRTQCSMTQNVTQQEIQQAETKLVKLFSNQLVAKARLARNSKTSESQLSKYPKTDQWLKIVGIPQNSILGVTEKGHSLEEMIQMSSWDIMDLLKPYNVQQDECVKLTSALKNLRNWTDKQLSQDMKIRDNDVDLHWTSYKLTNSSPYSGTSPKMHRDTRPSTSSLPPDTYFNAQHNQDTNPTPPHSTPASPTPFSPSRRKGTPPPTPPLVRPKKFPTTPPPKKKMQLFPEAYSPNPLKKSKSHESQLGNRVVDTDVPKMDKKKPTNLNLSSDTLFQNRRRSAEGESGNSRGPSGCASPNTSSPIRSPPYQQPDQYSLNDDMYQGTKLLVPKSPRTPVGNRSMLHSISHRFQQKLVMGTCEICNKHVLIGKICKYCKYKCHKDCASKAAPACGLPPEFIDHFMNTFRESPDPQRRVGSESGFPIITKAVSVPAFQDSGSTTSSCNSSTPSSPVFAITTSTSATASSPAHMSASPATNSAQKFNFPELGNHILIDAHGGESRTETLVNTNTSNTSNDSDKTLVDSNNSEKTLPDRVDSIDSTEESLNQSWHRQNSISVALKEWDIPYEDLQFDSIVGKGRFGTVFKGNWHGDVAIKMFDIDTDTKMEQQAAFKMEVSMLKKTRHENLVLFMGACMKTPHLGIVTSYCKLSTLHTHIHQRRESFPMNRTVIISSQIAQGMGYLHARGIVHKDLKSKNIFLESGKVVITDYGLFNFTKLCHDDRHANSLHIPPGWLCYLAPEIMHSLRPGKSKVPDEVPFSTHSDVYAFGTVWYELLTGEWPFRSLPPEAIIWQVGKGIKQSLASMQASRDVKDILMLCWSFKPTDRQDFVSLQRTLERLPKKRLARSPSHPVHLSRSAESVF</sequence>
<dbReference type="InterPro" id="IPR011009">
    <property type="entry name" value="Kinase-like_dom_sf"/>
</dbReference>
<evidence type="ECO:0000256" key="5">
    <source>
        <dbReference type="ARBA" id="ARBA00022777"/>
    </source>
</evidence>
<dbReference type="Gene3D" id="1.10.150.50">
    <property type="entry name" value="Transcription Factor, Ets-1"/>
    <property type="match status" value="1"/>
</dbReference>
<dbReference type="GO" id="GO:0004674">
    <property type="term" value="F:protein serine/threonine kinase activity"/>
    <property type="evidence" value="ECO:0007669"/>
    <property type="project" value="UniProtKB-KW"/>
</dbReference>
<dbReference type="OrthoDB" id="774951at2759"/>
<evidence type="ECO:0000256" key="6">
    <source>
        <dbReference type="ARBA" id="ARBA00022833"/>
    </source>
</evidence>
<evidence type="ECO:0000256" key="2">
    <source>
        <dbReference type="ARBA" id="ARBA00022679"/>
    </source>
</evidence>
<dbReference type="CDD" id="cd14063">
    <property type="entry name" value="PK_KSR"/>
    <property type="match status" value="1"/>
</dbReference>
<feature type="compositionally biased region" description="Polar residues" evidence="10">
    <location>
        <begin position="193"/>
        <end position="211"/>
    </location>
</feature>
<feature type="region of interest" description="Disordered" evidence="10">
    <location>
        <begin position="174"/>
        <end position="350"/>
    </location>
</feature>
<dbReference type="InterPro" id="IPR025561">
    <property type="entry name" value="KSR_SAM-like_dom"/>
</dbReference>
<keyword evidence="4" id="KW-0547">Nucleotide-binding</keyword>
<name>A0A8J1TK64_OWEFU</name>
<accession>A0A8J1TK64</accession>
<keyword evidence="5" id="KW-0418">Kinase</keyword>
<dbReference type="InterPro" id="IPR002219">
    <property type="entry name" value="PKC_DAG/PE"/>
</dbReference>
<dbReference type="Gene3D" id="3.30.200.20">
    <property type="entry name" value="Phosphorylase Kinase, domain 1"/>
    <property type="match status" value="1"/>
</dbReference>
<keyword evidence="1" id="KW-0723">Serine/threonine-protein kinase</keyword>
<evidence type="ECO:0000256" key="7">
    <source>
        <dbReference type="ARBA" id="ARBA00022840"/>
    </source>
</evidence>
<comment type="caution">
    <text evidence="11">The sequence shown here is derived from an EMBL/GenBank/DDBJ whole genome shotgun (WGS) entry which is preliminary data.</text>
</comment>
<gene>
    <name evidence="11" type="ORF">OFUS_LOCUS25449</name>
</gene>
<feature type="compositionally biased region" description="Basic and acidic residues" evidence="10">
    <location>
        <begin position="285"/>
        <end position="296"/>
    </location>
</feature>
<feature type="region of interest" description="Disordered" evidence="10">
    <location>
        <begin position="537"/>
        <end position="582"/>
    </location>
</feature>
<evidence type="ECO:0000256" key="3">
    <source>
        <dbReference type="ARBA" id="ARBA00022723"/>
    </source>
</evidence>
<dbReference type="Proteomes" id="UP000749559">
    <property type="component" value="Unassembled WGS sequence"/>
</dbReference>
<evidence type="ECO:0000256" key="9">
    <source>
        <dbReference type="ARBA" id="ARBA00048679"/>
    </source>
</evidence>
<evidence type="ECO:0000256" key="10">
    <source>
        <dbReference type="SAM" id="MobiDB-lite"/>
    </source>
</evidence>
<dbReference type="EMBL" id="CAIIXF020000012">
    <property type="protein sequence ID" value="CAH1801681.1"/>
    <property type="molecule type" value="Genomic_DNA"/>
</dbReference>
<keyword evidence="12" id="KW-1185">Reference proteome</keyword>
<dbReference type="InterPro" id="IPR001245">
    <property type="entry name" value="Ser-Thr/Tyr_kinase_cat_dom"/>
</dbReference>
<dbReference type="SUPFAM" id="SSF57889">
    <property type="entry name" value="Cysteine-rich domain"/>
    <property type="match status" value="1"/>
</dbReference>
<keyword evidence="7" id="KW-0067">ATP-binding</keyword>
<dbReference type="Gene3D" id="1.10.510.10">
    <property type="entry name" value="Transferase(Phosphotransferase) domain 1"/>
    <property type="match status" value="1"/>
</dbReference>
<dbReference type="GO" id="GO:0005524">
    <property type="term" value="F:ATP binding"/>
    <property type="evidence" value="ECO:0007669"/>
    <property type="project" value="UniProtKB-UniRule"/>
</dbReference>
<feature type="compositionally biased region" description="Polar residues" evidence="10">
    <location>
        <begin position="174"/>
        <end position="184"/>
    </location>
</feature>
<dbReference type="Pfam" id="PF13543">
    <property type="entry name" value="SAM_KSR1"/>
    <property type="match status" value="1"/>
</dbReference>
<evidence type="ECO:0000313" key="11">
    <source>
        <dbReference type="EMBL" id="CAH1801681.1"/>
    </source>
</evidence>
<dbReference type="Gene3D" id="3.30.60.20">
    <property type="match status" value="1"/>
</dbReference>
<dbReference type="PROSITE" id="PS00479">
    <property type="entry name" value="ZF_DAG_PE_1"/>
    <property type="match status" value="1"/>
</dbReference>
<dbReference type="SUPFAM" id="SSF56112">
    <property type="entry name" value="Protein kinase-like (PK-like)"/>
    <property type="match status" value="1"/>
</dbReference>
<keyword evidence="3" id="KW-0479">Metal-binding</keyword>
<dbReference type="PROSITE" id="PS50011">
    <property type="entry name" value="PROTEIN_KINASE_DOM"/>
    <property type="match status" value="1"/>
</dbReference>
<comment type="catalytic activity">
    <reaction evidence="9">
        <text>L-seryl-[protein] + ATP = O-phospho-L-seryl-[protein] + ADP + H(+)</text>
        <dbReference type="Rhea" id="RHEA:17989"/>
        <dbReference type="Rhea" id="RHEA-COMP:9863"/>
        <dbReference type="Rhea" id="RHEA-COMP:11604"/>
        <dbReference type="ChEBI" id="CHEBI:15378"/>
        <dbReference type="ChEBI" id="CHEBI:29999"/>
        <dbReference type="ChEBI" id="CHEBI:30616"/>
        <dbReference type="ChEBI" id="CHEBI:83421"/>
        <dbReference type="ChEBI" id="CHEBI:456216"/>
        <dbReference type="EC" id="2.7.11.1"/>
    </reaction>
</comment>